<reference evidence="6 7" key="1">
    <citation type="submission" date="2019-02" db="EMBL/GenBank/DDBJ databases">
        <title>Deep-cultivation of Planctomycetes and their phenomic and genomic characterization uncovers novel biology.</title>
        <authorList>
            <person name="Wiegand S."/>
            <person name="Jogler M."/>
            <person name="Boedeker C."/>
            <person name="Pinto D."/>
            <person name="Vollmers J."/>
            <person name="Rivas-Marin E."/>
            <person name="Kohn T."/>
            <person name="Peeters S.H."/>
            <person name="Heuer A."/>
            <person name="Rast P."/>
            <person name="Oberbeckmann S."/>
            <person name="Bunk B."/>
            <person name="Jeske O."/>
            <person name="Meyerdierks A."/>
            <person name="Storesund J.E."/>
            <person name="Kallscheuer N."/>
            <person name="Luecker S."/>
            <person name="Lage O.M."/>
            <person name="Pohl T."/>
            <person name="Merkel B.J."/>
            <person name="Hornburger P."/>
            <person name="Mueller R.-W."/>
            <person name="Bruemmer F."/>
            <person name="Labrenz M."/>
            <person name="Spormann A.M."/>
            <person name="Op Den Camp H."/>
            <person name="Overmann J."/>
            <person name="Amann R."/>
            <person name="Jetten M.S.M."/>
            <person name="Mascher T."/>
            <person name="Medema M.H."/>
            <person name="Devos D.P."/>
            <person name="Kaster A.-K."/>
            <person name="Ovreas L."/>
            <person name="Rohde M."/>
            <person name="Galperin M.Y."/>
            <person name="Jogler C."/>
        </authorList>
    </citation>
    <scope>NUCLEOTIDE SEQUENCE [LARGE SCALE GENOMIC DNA]</scope>
    <source>
        <strain evidence="6 7">Pla22</strain>
    </source>
</reference>
<keyword evidence="1" id="KW-0813">Transport</keyword>
<evidence type="ECO:0000256" key="4">
    <source>
        <dbReference type="ARBA" id="ARBA00023004"/>
    </source>
</evidence>
<comment type="caution">
    <text evidence="6">The sequence shown here is derived from an EMBL/GenBank/DDBJ whole genome shotgun (WGS) entry which is preliminary data.</text>
</comment>
<feature type="binding site" description="distal binding residue" evidence="5">
    <location>
        <position position="75"/>
    </location>
    <ligand>
        <name>heme</name>
        <dbReference type="ChEBI" id="CHEBI:30413"/>
    </ligand>
    <ligandPart>
        <name>Fe</name>
        <dbReference type="ChEBI" id="CHEBI:18248"/>
    </ligandPart>
</feature>
<dbReference type="OrthoDB" id="9795814at2"/>
<dbReference type="Proteomes" id="UP000316598">
    <property type="component" value="Unassembled WGS sequence"/>
</dbReference>
<evidence type="ECO:0000313" key="6">
    <source>
        <dbReference type="EMBL" id="TWT51250.1"/>
    </source>
</evidence>
<keyword evidence="3 5" id="KW-0479">Metal-binding</keyword>
<dbReference type="RefSeq" id="WP_146516335.1">
    <property type="nucleotide sequence ID" value="NZ_SJPI01000002.1"/>
</dbReference>
<gene>
    <name evidence="6" type="ORF">Pla22_40270</name>
</gene>
<dbReference type="Pfam" id="PF01152">
    <property type="entry name" value="Bac_globin"/>
    <property type="match status" value="1"/>
</dbReference>
<dbReference type="GO" id="GO:0020037">
    <property type="term" value="F:heme binding"/>
    <property type="evidence" value="ECO:0007669"/>
    <property type="project" value="InterPro"/>
</dbReference>
<dbReference type="GO" id="GO:0019825">
    <property type="term" value="F:oxygen binding"/>
    <property type="evidence" value="ECO:0007669"/>
    <property type="project" value="InterPro"/>
</dbReference>
<keyword evidence="2 5" id="KW-0349">Heme</keyword>
<dbReference type="SUPFAM" id="SSF46458">
    <property type="entry name" value="Globin-like"/>
    <property type="match status" value="1"/>
</dbReference>
<dbReference type="Gene3D" id="1.10.490.10">
    <property type="entry name" value="Globins"/>
    <property type="match status" value="1"/>
</dbReference>
<dbReference type="GO" id="GO:0046872">
    <property type="term" value="F:metal ion binding"/>
    <property type="evidence" value="ECO:0007669"/>
    <property type="project" value="UniProtKB-KW"/>
</dbReference>
<protein>
    <recommendedName>
        <fullName evidence="8">Group 1 truncated hemoglobin</fullName>
    </recommendedName>
</protein>
<evidence type="ECO:0008006" key="8">
    <source>
        <dbReference type="Google" id="ProtNLM"/>
    </source>
</evidence>
<dbReference type="InterPro" id="IPR001486">
    <property type="entry name" value="Hemoglobin_trunc"/>
</dbReference>
<dbReference type="CDD" id="cd00454">
    <property type="entry name" value="TrHb1_N"/>
    <property type="match status" value="1"/>
</dbReference>
<evidence type="ECO:0000256" key="3">
    <source>
        <dbReference type="ARBA" id="ARBA00022723"/>
    </source>
</evidence>
<evidence type="ECO:0000256" key="2">
    <source>
        <dbReference type="ARBA" id="ARBA00022617"/>
    </source>
</evidence>
<dbReference type="InterPro" id="IPR009050">
    <property type="entry name" value="Globin-like_sf"/>
</dbReference>
<evidence type="ECO:0000313" key="7">
    <source>
        <dbReference type="Proteomes" id="UP000316598"/>
    </source>
</evidence>
<accession>A0A5C5WKQ3</accession>
<dbReference type="AlphaFoldDB" id="A0A5C5WKQ3"/>
<dbReference type="InterPro" id="IPR012292">
    <property type="entry name" value="Globin/Proto"/>
</dbReference>
<evidence type="ECO:0000256" key="5">
    <source>
        <dbReference type="PIRSR" id="PIRSR601486-1"/>
    </source>
</evidence>
<keyword evidence="4 5" id="KW-0408">Iron</keyword>
<keyword evidence="7" id="KW-1185">Reference proteome</keyword>
<organism evidence="6 7">
    <name type="scientific">Rubripirellula amarantea</name>
    <dbReference type="NCBI Taxonomy" id="2527999"/>
    <lineage>
        <taxon>Bacteria</taxon>
        <taxon>Pseudomonadati</taxon>
        <taxon>Planctomycetota</taxon>
        <taxon>Planctomycetia</taxon>
        <taxon>Pirellulales</taxon>
        <taxon>Pirellulaceae</taxon>
        <taxon>Rubripirellula</taxon>
    </lineage>
</organism>
<evidence type="ECO:0000256" key="1">
    <source>
        <dbReference type="ARBA" id="ARBA00022448"/>
    </source>
</evidence>
<name>A0A5C5WKQ3_9BACT</name>
<dbReference type="EMBL" id="SJPI01000002">
    <property type="protein sequence ID" value="TWT51250.1"/>
    <property type="molecule type" value="Genomic_DNA"/>
</dbReference>
<proteinExistence type="predicted"/>
<sequence length="128" mass="14034">MTENSKDSLFDRLGGAESLTIMVKEMYESVLRDEELAPFFANTPMERLHHMQFQFLASALDGPAGYTGAELTSVHAGRGITGQHFAKFCGHFAETLERHGASPQDVDEVLGRLALYKDKITGDANVDG</sequence>